<dbReference type="InterPro" id="IPR023828">
    <property type="entry name" value="Peptidase_S8_Ser-AS"/>
</dbReference>
<dbReference type="PROSITE" id="PS51892">
    <property type="entry name" value="SUBTILASE"/>
    <property type="match status" value="1"/>
</dbReference>
<dbReference type="InterPro" id="IPR023827">
    <property type="entry name" value="Peptidase_S8_Asp-AS"/>
</dbReference>
<feature type="active site" description="Charge relay system" evidence="6">
    <location>
        <position position="151"/>
    </location>
</feature>
<evidence type="ECO:0000313" key="9">
    <source>
        <dbReference type="EMBL" id="MDR6245149.1"/>
    </source>
</evidence>
<dbReference type="InterPro" id="IPR022398">
    <property type="entry name" value="Peptidase_S8_His-AS"/>
</dbReference>
<dbReference type="GO" id="GO:0006508">
    <property type="term" value="P:proteolysis"/>
    <property type="evidence" value="ECO:0007669"/>
    <property type="project" value="UniProtKB-KW"/>
</dbReference>
<evidence type="ECO:0000256" key="7">
    <source>
        <dbReference type="RuleBase" id="RU003355"/>
    </source>
</evidence>
<keyword evidence="4 6" id="KW-0378">Hydrolase</keyword>
<dbReference type="PRINTS" id="PR00723">
    <property type="entry name" value="SUBTILISIN"/>
</dbReference>
<dbReference type="PANTHER" id="PTHR43806">
    <property type="entry name" value="PEPTIDASE S8"/>
    <property type="match status" value="1"/>
</dbReference>
<dbReference type="EMBL" id="JAVDQH010000012">
    <property type="protein sequence ID" value="MDR6245149.1"/>
    <property type="molecule type" value="Genomic_DNA"/>
</dbReference>
<dbReference type="Proteomes" id="UP001185028">
    <property type="component" value="Unassembled WGS sequence"/>
</dbReference>
<dbReference type="SUPFAM" id="SSF52743">
    <property type="entry name" value="Subtilisin-like"/>
    <property type="match status" value="1"/>
</dbReference>
<dbReference type="EC" id="3.4.21.-" evidence="9"/>
<comment type="similarity">
    <text evidence="1 6 7">Belongs to the peptidase S8 family.</text>
</comment>
<evidence type="ECO:0000256" key="1">
    <source>
        <dbReference type="ARBA" id="ARBA00011073"/>
    </source>
</evidence>
<dbReference type="CDD" id="cd07477">
    <property type="entry name" value="Peptidases_S8_Subtilisin_subset"/>
    <property type="match status" value="1"/>
</dbReference>
<accession>A0ABU1J182</accession>
<evidence type="ECO:0000256" key="4">
    <source>
        <dbReference type="ARBA" id="ARBA00022801"/>
    </source>
</evidence>
<evidence type="ECO:0000256" key="5">
    <source>
        <dbReference type="ARBA" id="ARBA00022825"/>
    </source>
</evidence>
<dbReference type="InterPro" id="IPR036852">
    <property type="entry name" value="Peptidase_S8/S53_dom_sf"/>
</dbReference>
<feature type="active site" description="Charge relay system" evidence="6">
    <location>
        <position position="181"/>
    </location>
</feature>
<reference evidence="9 10" key="1">
    <citation type="submission" date="2023-07" db="EMBL/GenBank/DDBJ databases">
        <title>Genomic Encyclopedia of Type Strains, Phase IV (KMG-IV): sequencing the most valuable type-strain genomes for metagenomic binning, comparative biology and taxonomic classification.</title>
        <authorList>
            <person name="Goeker M."/>
        </authorList>
    </citation>
    <scope>NUCLEOTIDE SEQUENCE [LARGE SCALE GENOMIC DNA]</scope>
    <source>
        <strain evidence="9 10">DSM 22170</strain>
    </source>
</reference>
<dbReference type="InterPro" id="IPR034202">
    <property type="entry name" value="Subtilisin_Carlsberg-like"/>
</dbReference>
<dbReference type="Pfam" id="PF00082">
    <property type="entry name" value="Peptidase_S8"/>
    <property type="match status" value="1"/>
</dbReference>
<evidence type="ECO:0000256" key="6">
    <source>
        <dbReference type="PROSITE-ProRule" id="PRU01240"/>
    </source>
</evidence>
<evidence type="ECO:0000256" key="2">
    <source>
        <dbReference type="ARBA" id="ARBA00022670"/>
    </source>
</evidence>
<organism evidence="9 10">
    <name type="scientific">Paenibacillus hunanensis</name>
    <dbReference type="NCBI Taxonomy" id="539262"/>
    <lineage>
        <taxon>Bacteria</taxon>
        <taxon>Bacillati</taxon>
        <taxon>Bacillota</taxon>
        <taxon>Bacilli</taxon>
        <taxon>Bacillales</taxon>
        <taxon>Paenibacillaceae</taxon>
        <taxon>Paenibacillus</taxon>
    </lineage>
</organism>
<feature type="active site" description="Charge relay system" evidence="6">
    <location>
        <position position="339"/>
    </location>
</feature>
<dbReference type="InterPro" id="IPR000209">
    <property type="entry name" value="Peptidase_S8/S53_dom"/>
</dbReference>
<keyword evidence="2 6" id="KW-0645">Protease</keyword>
<name>A0ABU1J182_9BACL</name>
<proteinExistence type="inferred from homology"/>
<protein>
    <submittedName>
        <fullName evidence="9">Minor extracellular protease Epr</fullName>
        <ecNumber evidence="9">3.4.21.-</ecNumber>
    </submittedName>
</protein>
<dbReference type="PROSITE" id="PS00136">
    <property type="entry name" value="SUBTILASE_ASP"/>
    <property type="match status" value="1"/>
</dbReference>
<dbReference type="PANTHER" id="PTHR43806:SF11">
    <property type="entry name" value="CEREVISIN-RELATED"/>
    <property type="match status" value="1"/>
</dbReference>
<sequence length="401" mass="42113">MKSFNLFKTWKKSAVSATILIPILSAAIVGFHYSNHTSTEQRYLVQYSTIQAKEAIANVSGAGHTEFFNHLDMAALSLNDKQKEQLAQTSGIVSIEPSVTYASAAQAFTPDVKAITVQGNEQASWGYGTVDAQLALQKGYTGKGVKVAILDTGISNHSDLKIAGGVSVVDYTSSYADDNGHGTFVAGIIGAQNNGKGLIGEAPDASLYAVKILDNQGNGSTEQLAEGLNWAIQNKMDIVNMSIAFPQASPAVQQMLQTAHDQGILLIAAVGNKGTADVQQDTVEFPAKANNVIAVAAIDDSLSRPTFSATGPEVDVTAPGAHIVSTASTGKYELRDGTSVAAPFVSGMAAVLKQAYPQLTNDQLRSLIEQNSVDLGTPGKDNIYGNGMISFQHVFDGATAK</sequence>
<feature type="domain" description="Peptidase S8/S53" evidence="8">
    <location>
        <begin position="142"/>
        <end position="387"/>
    </location>
</feature>
<dbReference type="PROSITE" id="PS00138">
    <property type="entry name" value="SUBTILASE_SER"/>
    <property type="match status" value="1"/>
</dbReference>
<evidence type="ECO:0000259" key="8">
    <source>
        <dbReference type="Pfam" id="PF00082"/>
    </source>
</evidence>
<dbReference type="GO" id="GO:0008233">
    <property type="term" value="F:peptidase activity"/>
    <property type="evidence" value="ECO:0007669"/>
    <property type="project" value="UniProtKB-KW"/>
</dbReference>
<dbReference type="InterPro" id="IPR015500">
    <property type="entry name" value="Peptidase_S8_subtilisin-rel"/>
</dbReference>
<dbReference type="RefSeq" id="WP_188776552.1">
    <property type="nucleotide sequence ID" value="NZ_BMMB01000007.1"/>
</dbReference>
<comment type="caution">
    <text evidence="9">The sequence shown here is derived from an EMBL/GenBank/DDBJ whole genome shotgun (WGS) entry which is preliminary data.</text>
</comment>
<gene>
    <name evidence="9" type="ORF">JOC58_003048</name>
</gene>
<keyword evidence="10" id="KW-1185">Reference proteome</keyword>
<evidence type="ECO:0000313" key="10">
    <source>
        <dbReference type="Proteomes" id="UP001185028"/>
    </source>
</evidence>
<dbReference type="PROSITE" id="PS00137">
    <property type="entry name" value="SUBTILASE_HIS"/>
    <property type="match status" value="1"/>
</dbReference>
<keyword evidence="3" id="KW-0479">Metal-binding</keyword>
<dbReference type="Gene3D" id="3.40.50.200">
    <property type="entry name" value="Peptidase S8/S53 domain"/>
    <property type="match status" value="1"/>
</dbReference>
<evidence type="ECO:0000256" key="3">
    <source>
        <dbReference type="ARBA" id="ARBA00022723"/>
    </source>
</evidence>
<dbReference type="InterPro" id="IPR050131">
    <property type="entry name" value="Peptidase_S8_subtilisin-like"/>
</dbReference>
<keyword evidence="5 6" id="KW-0720">Serine protease</keyword>